<dbReference type="RefSeq" id="WP_232402748.1">
    <property type="nucleotide sequence ID" value="NZ_CP102173.1"/>
</dbReference>
<dbReference type="EMBL" id="CP102173">
    <property type="protein sequence ID" value="UUP13832.1"/>
    <property type="molecule type" value="Genomic_DNA"/>
</dbReference>
<keyword evidence="1" id="KW-0472">Membrane</keyword>
<dbReference type="Proteomes" id="UP001316184">
    <property type="component" value="Chromosome"/>
</dbReference>
<reference evidence="2 3" key="1">
    <citation type="submission" date="2022-08" db="EMBL/GenBank/DDBJ databases">
        <title>novel species in genus Aeromicrobium.</title>
        <authorList>
            <person name="Ye L."/>
        </authorList>
    </citation>
    <scope>NUCLEOTIDE SEQUENCE [LARGE SCALE GENOMIC DNA]</scope>
    <source>
        <strain evidence="3">zg-Y1379</strain>
    </source>
</reference>
<keyword evidence="3" id="KW-1185">Reference proteome</keyword>
<name>A0ABY5M8Q0_9ACTN</name>
<keyword evidence="1" id="KW-1133">Transmembrane helix</keyword>
<evidence type="ECO:0000313" key="3">
    <source>
        <dbReference type="Proteomes" id="UP001316184"/>
    </source>
</evidence>
<organism evidence="2 3">
    <name type="scientific">Aeromicrobium wangtongii</name>
    <dbReference type="NCBI Taxonomy" id="2969247"/>
    <lineage>
        <taxon>Bacteria</taxon>
        <taxon>Bacillati</taxon>
        <taxon>Actinomycetota</taxon>
        <taxon>Actinomycetes</taxon>
        <taxon>Propionibacteriales</taxon>
        <taxon>Nocardioidaceae</taxon>
        <taxon>Aeromicrobium</taxon>
    </lineage>
</organism>
<feature type="transmembrane region" description="Helical" evidence="1">
    <location>
        <begin position="20"/>
        <end position="39"/>
    </location>
</feature>
<keyword evidence="1" id="KW-0812">Transmembrane</keyword>
<gene>
    <name evidence="2" type="ORF">NQV15_00540</name>
</gene>
<accession>A0ABY5M8Q0</accession>
<sequence length="598" mass="62036">MTDSQHARHTNNKKKRNTTLLGLLAVAVVALAGLGIFTFTQLASAKGDIDGAATNASGLQTALESGDQPAAARSLTSLQTNIGSADSTLGSFVFSAASKLPVLGKNVDAVRTVTSSLKQVADTGLPPLVDIADQFNGKTFNPQGGAINVDAIAGIGPNVAKAGKVITAASGEVDRINTSALMGSLQGPVKDVQDKLSHASEISKRATTASEVVPQMLSGKHTYLLLFQNNAEIRATGGLPGAYAVLNIDNGKIKLGEQGSGGSMGSLDYDATDISDEETELFDTKLVTDFRDINFTPDFPRAASIGAEIIKREKNIDVDGVLSLDPVTLSYVLKGLGPVTLADGTTLTADNAVDVLLNGVYVAYPDLRDGGAAQDAFFASATKQIFDKVLSGEGDPNALLKALTRATNERRVQVWDKSSEISTLLSGTAVAGELPVDKAAKSTLGFYLNDATGAKMQYYLDYDVEAKASKCTDAGAQTYSTVTTLRSTAPADSATLPESIRGPGFGAPAGSMLMNVYVYAPNGGKVTDVTIDKEEVATFPGTHEGRGVRLVTVQINPGQTVTVEATVVSGKDQRGDARVLATPGIKPGTKGSVVKSAC</sequence>
<proteinExistence type="predicted"/>
<evidence type="ECO:0000313" key="2">
    <source>
        <dbReference type="EMBL" id="UUP13832.1"/>
    </source>
</evidence>
<evidence type="ECO:0000256" key="1">
    <source>
        <dbReference type="SAM" id="Phobius"/>
    </source>
</evidence>
<protein>
    <submittedName>
        <fullName evidence="2">DUF4012 domain-containing protein</fullName>
    </submittedName>
</protein>
<dbReference type="InterPro" id="IPR025101">
    <property type="entry name" value="DUF4012"/>
</dbReference>
<dbReference type="Pfam" id="PF13196">
    <property type="entry name" value="DUF4012"/>
    <property type="match status" value="1"/>
</dbReference>